<dbReference type="EMBL" id="CP006694">
    <property type="protein sequence ID" value="AIT11017.1"/>
    <property type="molecule type" value="Genomic_DNA"/>
</dbReference>
<sequence length="66" mass="8089">MSESFHSSIRFRKFLRDRIFRLGKRTIYKIIFLMTLVFRISLFRNTTQNYRTGVQNSVSKRRLDLK</sequence>
<proteinExistence type="predicted"/>
<dbReference type="AlphaFoldDB" id="A0A097ESV5"/>
<accession>A0A097ESV5</accession>
<gene>
    <name evidence="2" type="ORF">LSS_22600</name>
</gene>
<keyword evidence="1" id="KW-0472">Membrane</keyword>
<dbReference type="Proteomes" id="UP000035800">
    <property type="component" value="Chromosome I"/>
</dbReference>
<dbReference type="KEGG" id="lst:LSS_22600"/>
<reference evidence="2 3" key="2">
    <citation type="journal article" date="2014" name="Emerg. Microbes Infect.">
        <title>Potential impact on kidney infection: a whole-genome analysis of Leptospira santarosai serovar Shermani.</title>
        <authorList>
            <person name="Chou L.F."/>
            <person name="Chen T.W."/>
            <person name="Ko Y.C."/>
            <person name="Pan M.J."/>
            <person name="Tian Y.C."/>
            <person name="Chiu C.H."/>
            <person name="Tang P."/>
            <person name="Hung C.C."/>
            <person name="Yang C.W."/>
        </authorList>
    </citation>
    <scope>NUCLEOTIDE SEQUENCE</scope>
    <source>
        <strain evidence="2 3">LT 821</strain>
    </source>
</reference>
<name>A0A097ESV5_9LEPT</name>
<evidence type="ECO:0000256" key="1">
    <source>
        <dbReference type="SAM" id="Phobius"/>
    </source>
</evidence>
<protein>
    <submittedName>
        <fullName evidence="2">Uncharacterized protein</fullName>
    </submittedName>
</protein>
<evidence type="ECO:0000313" key="3">
    <source>
        <dbReference type="Proteomes" id="UP000035800"/>
    </source>
</evidence>
<evidence type="ECO:0000313" key="2">
    <source>
        <dbReference type="EMBL" id="AIT11017.1"/>
    </source>
</evidence>
<keyword evidence="1" id="KW-1133">Transmembrane helix</keyword>
<dbReference type="STRING" id="758847.LSS_22600"/>
<organism evidence="2 3">
    <name type="scientific">Leptospira santarosai serovar Shermani str. LT 821</name>
    <dbReference type="NCBI Taxonomy" id="758847"/>
    <lineage>
        <taxon>Bacteria</taxon>
        <taxon>Pseudomonadati</taxon>
        <taxon>Spirochaetota</taxon>
        <taxon>Spirochaetia</taxon>
        <taxon>Leptospirales</taxon>
        <taxon>Leptospiraceae</taxon>
        <taxon>Leptospira</taxon>
    </lineage>
</organism>
<feature type="transmembrane region" description="Helical" evidence="1">
    <location>
        <begin position="26"/>
        <end position="43"/>
    </location>
</feature>
<keyword evidence="1" id="KW-0812">Transmembrane</keyword>
<reference evidence="2 3" key="1">
    <citation type="journal article" date="2012" name="Gene">
        <title>Sequence of Leptospira santarosai serovar Shermani genome and prediction of virulence-associated genes.</title>
        <authorList>
            <person name="Chou L.F."/>
            <person name="Chen Y.T."/>
            <person name="Lu C.W."/>
            <person name="Ko Y.C."/>
            <person name="Tang C.Y."/>
            <person name="Pan M.J."/>
            <person name="Tian Y.C."/>
            <person name="Chiu C.H."/>
            <person name="Hung C.C."/>
            <person name="Yang C.W."/>
        </authorList>
    </citation>
    <scope>NUCLEOTIDE SEQUENCE [LARGE SCALE GENOMIC DNA]</scope>
    <source>
        <strain evidence="2">LT 821</strain>
    </source>
</reference>